<dbReference type="InterPro" id="IPR013785">
    <property type="entry name" value="Aldolase_TIM"/>
</dbReference>
<dbReference type="EMBL" id="CP002098">
    <property type="protein sequence ID" value="ADM28516.1"/>
    <property type="molecule type" value="Genomic_DNA"/>
</dbReference>
<evidence type="ECO:0000256" key="7">
    <source>
        <dbReference type="ARBA" id="ARBA00023235"/>
    </source>
</evidence>
<evidence type="ECO:0000256" key="2">
    <source>
        <dbReference type="ARBA" id="ARBA00004664"/>
    </source>
</evidence>
<dbReference type="AlphaFoldDB" id="E0SS59"/>
<comment type="pathway">
    <text evidence="2 8">Amino-acid biosynthesis; L-tryptophan biosynthesis; L-tryptophan from chorismate: step 3/5.</text>
</comment>
<dbReference type="InterPro" id="IPR001240">
    <property type="entry name" value="PRAI_dom"/>
</dbReference>
<accession>E0SS59</accession>
<feature type="domain" description="N-(5'phosphoribosyl) anthranilate isomerase (PRAI)" evidence="9">
    <location>
        <begin position="5"/>
        <end position="189"/>
    </location>
</feature>
<dbReference type="Gene3D" id="3.20.20.70">
    <property type="entry name" value="Aldolase class I"/>
    <property type="match status" value="1"/>
</dbReference>
<dbReference type="UniPathway" id="UPA00035">
    <property type="reaction ID" value="UER00042"/>
</dbReference>
<evidence type="ECO:0000256" key="4">
    <source>
        <dbReference type="ARBA" id="ARBA00022605"/>
    </source>
</evidence>
<keyword evidence="7 8" id="KW-0413">Isomerase</keyword>
<protein>
    <recommendedName>
        <fullName evidence="8">N-(5'-phosphoribosyl)anthranilate isomerase</fullName>
        <shortName evidence="8">PRAI</shortName>
        <ecNumber evidence="8">5.3.1.24</ecNumber>
    </recommendedName>
</protein>
<evidence type="ECO:0000256" key="1">
    <source>
        <dbReference type="ARBA" id="ARBA00001164"/>
    </source>
</evidence>
<dbReference type="CDD" id="cd00405">
    <property type="entry name" value="PRAI"/>
    <property type="match status" value="1"/>
</dbReference>
<dbReference type="GO" id="GO:0004640">
    <property type="term" value="F:phosphoribosylanthranilate isomerase activity"/>
    <property type="evidence" value="ECO:0007669"/>
    <property type="project" value="UniProtKB-UniRule"/>
</dbReference>
<evidence type="ECO:0000256" key="6">
    <source>
        <dbReference type="ARBA" id="ARBA00023141"/>
    </source>
</evidence>
<keyword evidence="6 8" id="KW-0057">Aromatic amino acid biosynthesis</keyword>
<dbReference type="Pfam" id="PF00697">
    <property type="entry name" value="PRAI"/>
    <property type="match status" value="1"/>
</dbReference>
<evidence type="ECO:0000256" key="5">
    <source>
        <dbReference type="ARBA" id="ARBA00022822"/>
    </source>
</evidence>
<keyword evidence="5 8" id="KW-0822">Tryptophan biosynthesis</keyword>
<reference evidence="10 11" key="1">
    <citation type="journal article" date="2010" name="Stand. Genomic Sci.">
        <title>Complete genome sequence of Ignisphaera aggregans type strain (AQ1.S1).</title>
        <authorList>
            <person name="Goker M."/>
            <person name="Held B."/>
            <person name="Lapidus A."/>
            <person name="Nolan M."/>
            <person name="Spring S."/>
            <person name="Yasawong M."/>
            <person name="Lucas S."/>
            <person name="Glavina Del Rio T."/>
            <person name="Tice H."/>
            <person name="Cheng J.F."/>
            <person name="Goodwin L."/>
            <person name="Tapia R."/>
            <person name="Pitluck S."/>
            <person name="Liolios K."/>
            <person name="Ivanova N."/>
            <person name="Mavromatis K."/>
            <person name="Mikhailova N."/>
            <person name="Pati A."/>
            <person name="Chen A."/>
            <person name="Palaniappan K."/>
            <person name="Brambilla E."/>
            <person name="Land M."/>
            <person name="Hauser L."/>
            <person name="Chang Y.J."/>
            <person name="Jeffries C.D."/>
            <person name="Brettin T."/>
            <person name="Detter J.C."/>
            <person name="Han C."/>
            <person name="Rohde M."/>
            <person name="Sikorski J."/>
            <person name="Woyke T."/>
            <person name="Bristow J."/>
            <person name="Eisen J.A."/>
            <person name="Markowitz V."/>
            <person name="Hugenholtz P."/>
            <person name="Kyrpides N.C."/>
            <person name="Klenk H.P."/>
        </authorList>
    </citation>
    <scope>NUCLEOTIDE SEQUENCE [LARGE SCALE GENOMIC DNA]</scope>
    <source>
        <strain evidence="11">DSM 17230 / JCM 13409 / AQ1.S1</strain>
    </source>
</reference>
<dbReference type="KEGG" id="iag:Igag_1719"/>
<sequence>MRIKLKICGVTSIEDAIEISRIGVDYIGVVNDLSSPRYRPLQFIDELKKYISTPIVSVRVSGDITTFYNTSADYIQIHRVLSDEELEIVTTFSKKTILYVPASLDYIDYLKKAQRATDLILFDSPKKGIRSDPKILRILLNYHPDAGVGGGINIENIHEYLALEPKWIDVSSGVEISIGKKDLNLVKRLKEAVDSWRR</sequence>
<dbReference type="Proteomes" id="UP000001304">
    <property type="component" value="Chromosome"/>
</dbReference>
<gene>
    <name evidence="8" type="primary">trpF</name>
    <name evidence="10" type="ordered locus">Igag_1719</name>
</gene>
<evidence type="ECO:0000256" key="3">
    <source>
        <dbReference type="ARBA" id="ARBA00007571"/>
    </source>
</evidence>
<dbReference type="PANTHER" id="PTHR42894">
    <property type="entry name" value="N-(5'-PHOSPHORIBOSYL)ANTHRANILATE ISOMERASE"/>
    <property type="match status" value="1"/>
</dbReference>
<dbReference type="GO" id="GO:0000162">
    <property type="term" value="P:L-tryptophan biosynthetic process"/>
    <property type="evidence" value="ECO:0007669"/>
    <property type="project" value="UniProtKB-UniRule"/>
</dbReference>
<evidence type="ECO:0000313" key="11">
    <source>
        <dbReference type="Proteomes" id="UP000001304"/>
    </source>
</evidence>
<keyword evidence="11" id="KW-1185">Reference proteome</keyword>
<dbReference type="STRING" id="583356.Igag_1719"/>
<dbReference type="EC" id="5.3.1.24" evidence="8"/>
<organism evidence="10 11">
    <name type="scientific">Ignisphaera aggregans (strain DSM 17230 / JCM 13409 / AQ1.S1)</name>
    <dbReference type="NCBI Taxonomy" id="583356"/>
    <lineage>
        <taxon>Archaea</taxon>
        <taxon>Thermoproteota</taxon>
        <taxon>Thermoprotei</taxon>
        <taxon>Desulfurococcales</taxon>
        <taxon>Desulfurococcaceae</taxon>
        <taxon>Ignisphaera</taxon>
    </lineage>
</organism>
<dbReference type="PANTHER" id="PTHR42894:SF1">
    <property type="entry name" value="N-(5'-PHOSPHORIBOSYL)ANTHRANILATE ISOMERASE"/>
    <property type="match status" value="1"/>
</dbReference>
<dbReference type="HOGENOM" id="CLU_076364_3_0_2"/>
<evidence type="ECO:0000313" key="10">
    <source>
        <dbReference type="EMBL" id="ADM28516.1"/>
    </source>
</evidence>
<evidence type="ECO:0000259" key="9">
    <source>
        <dbReference type="Pfam" id="PF00697"/>
    </source>
</evidence>
<proteinExistence type="inferred from homology"/>
<dbReference type="InterPro" id="IPR011060">
    <property type="entry name" value="RibuloseP-bd_barrel"/>
</dbReference>
<dbReference type="SUPFAM" id="SSF51366">
    <property type="entry name" value="Ribulose-phoshate binding barrel"/>
    <property type="match status" value="1"/>
</dbReference>
<dbReference type="HAMAP" id="MF_00135">
    <property type="entry name" value="PRAI"/>
    <property type="match status" value="1"/>
</dbReference>
<evidence type="ECO:0000256" key="8">
    <source>
        <dbReference type="HAMAP-Rule" id="MF_00135"/>
    </source>
</evidence>
<dbReference type="InterPro" id="IPR044643">
    <property type="entry name" value="TrpF_fam"/>
</dbReference>
<name>E0SS59_IGNAA</name>
<comment type="similarity">
    <text evidence="3 8">Belongs to the TrpF family.</text>
</comment>
<keyword evidence="4 8" id="KW-0028">Amino-acid biosynthesis</keyword>
<comment type="catalytic activity">
    <reaction evidence="1 8">
        <text>N-(5-phospho-beta-D-ribosyl)anthranilate = 1-(2-carboxyphenylamino)-1-deoxy-D-ribulose 5-phosphate</text>
        <dbReference type="Rhea" id="RHEA:21540"/>
        <dbReference type="ChEBI" id="CHEBI:18277"/>
        <dbReference type="ChEBI" id="CHEBI:58613"/>
        <dbReference type="EC" id="5.3.1.24"/>
    </reaction>
</comment>